<sequence length="335" mass="38639">MIYKNIIGVDISKSDLDIASMKSVKGYQMYKSINNKTQILQCFKRILKKEKLKKEDVLVVAERTGIYTNPLLWSLVEEGYNLWIECPNQIHASKGFSRGKNDKKDARMIAEYGYRHQDKVKLCELTDDNLVSLQYLQSERELLKREEAKFKAQITDHKGYVKKGDYDSRKKRYTSILVEIKTSLKEIEKEIKDIIKSDTKLKHIMTLLLSVRGVGQVIATDVLISTQAFTKFTTARAYSAHVGVAPFQYTSGSSIRSRNKVSKRANKRIKRNLHMGVNSVIQAGGNFEKYYNRKLKEGKEKMVVINALRAKLIHIMFSVVQNNRKYSEEHVATWT</sequence>
<dbReference type="InterPro" id="IPR003346">
    <property type="entry name" value="Transposase_20"/>
</dbReference>
<evidence type="ECO:0000313" key="3">
    <source>
        <dbReference type="EMBL" id="NME71791.1"/>
    </source>
</evidence>
<dbReference type="GO" id="GO:0003677">
    <property type="term" value="F:DNA binding"/>
    <property type="evidence" value="ECO:0007669"/>
    <property type="project" value="InterPro"/>
</dbReference>
<gene>
    <name evidence="3" type="ORF">HHU12_27750</name>
</gene>
<dbReference type="RefSeq" id="WP_169659997.1">
    <property type="nucleotide sequence ID" value="NZ_JABANE010000115.1"/>
</dbReference>
<dbReference type="GO" id="GO:0004803">
    <property type="term" value="F:transposase activity"/>
    <property type="evidence" value="ECO:0007669"/>
    <property type="project" value="InterPro"/>
</dbReference>
<dbReference type="Pfam" id="PF01548">
    <property type="entry name" value="DEDD_Tnp_IS110"/>
    <property type="match status" value="1"/>
</dbReference>
<dbReference type="NCBIfam" id="NF033542">
    <property type="entry name" value="transpos_IS110"/>
    <property type="match status" value="1"/>
</dbReference>
<dbReference type="AlphaFoldDB" id="A0A7X9RZW7"/>
<dbReference type="Pfam" id="PF02371">
    <property type="entry name" value="Transposase_20"/>
    <property type="match status" value="1"/>
</dbReference>
<evidence type="ECO:0000259" key="2">
    <source>
        <dbReference type="Pfam" id="PF02371"/>
    </source>
</evidence>
<dbReference type="GO" id="GO:0006313">
    <property type="term" value="P:DNA transposition"/>
    <property type="evidence" value="ECO:0007669"/>
    <property type="project" value="InterPro"/>
</dbReference>
<dbReference type="PANTHER" id="PTHR33055:SF3">
    <property type="entry name" value="PUTATIVE TRANSPOSASE FOR IS117-RELATED"/>
    <property type="match status" value="1"/>
</dbReference>
<feature type="domain" description="Transposase IS110-like N-terminal" evidence="1">
    <location>
        <begin position="7"/>
        <end position="156"/>
    </location>
</feature>
<proteinExistence type="predicted"/>
<feature type="domain" description="Transposase IS116/IS110/IS902 C-terminal" evidence="2">
    <location>
        <begin position="206"/>
        <end position="291"/>
    </location>
</feature>
<dbReference type="InterPro" id="IPR002525">
    <property type="entry name" value="Transp_IS110-like_N"/>
</dbReference>
<comment type="caution">
    <text evidence="3">The sequence shown here is derived from an EMBL/GenBank/DDBJ whole genome shotgun (WGS) entry which is preliminary data.</text>
</comment>
<evidence type="ECO:0000259" key="1">
    <source>
        <dbReference type="Pfam" id="PF01548"/>
    </source>
</evidence>
<accession>A0A7X9RZW7</accession>
<dbReference type="InterPro" id="IPR047650">
    <property type="entry name" value="Transpos_IS110"/>
</dbReference>
<dbReference type="PANTHER" id="PTHR33055">
    <property type="entry name" value="TRANSPOSASE FOR INSERTION SEQUENCE ELEMENT IS1111A"/>
    <property type="match status" value="1"/>
</dbReference>
<evidence type="ECO:0000313" key="4">
    <source>
        <dbReference type="Proteomes" id="UP000576082"/>
    </source>
</evidence>
<name>A0A7X9RZW7_9BACT</name>
<reference evidence="3 4" key="1">
    <citation type="submission" date="2020-04" db="EMBL/GenBank/DDBJ databases">
        <title>Flammeovirga sp. SR4, a novel species isolated from seawater.</title>
        <authorList>
            <person name="Wang X."/>
        </authorList>
    </citation>
    <scope>NUCLEOTIDE SEQUENCE [LARGE SCALE GENOMIC DNA]</scope>
    <source>
        <strain evidence="3 4">ATCC 23126</strain>
    </source>
</reference>
<organism evidence="3 4">
    <name type="scientific">Flammeovirga aprica JL-4</name>
    <dbReference type="NCBI Taxonomy" id="694437"/>
    <lineage>
        <taxon>Bacteria</taxon>
        <taxon>Pseudomonadati</taxon>
        <taxon>Bacteroidota</taxon>
        <taxon>Cytophagia</taxon>
        <taxon>Cytophagales</taxon>
        <taxon>Flammeovirgaceae</taxon>
        <taxon>Flammeovirga</taxon>
    </lineage>
</organism>
<dbReference type="Proteomes" id="UP000576082">
    <property type="component" value="Unassembled WGS sequence"/>
</dbReference>
<protein>
    <submittedName>
        <fullName evidence="3">IS110 family transposase</fullName>
    </submittedName>
</protein>
<keyword evidence="4" id="KW-1185">Reference proteome</keyword>
<dbReference type="EMBL" id="JABANE010000115">
    <property type="protein sequence ID" value="NME71791.1"/>
    <property type="molecule type" value="Genomic_DNA"/>
</dbReference>